<feature type="region of interest" description="Disordered" evidence="1">
    <location>
        <begin position="108"/>
        <end position="168"/>
    </location>
</feature>
<dbReference type="Proteomes" id="UP000249402">
    <property type="component" value="Unassembled WGS sequence"/>
</dbReference>
<accession>A0A395GKF8</accession>
<dbReference type="EMBL" id="KZ824482">
    <property type="protein sequence ID" value="RAK95975.1"/>
    <property type="molecule type" value="Genomic_DNA"/>
</dbReference>
<sequence>MNSVIAILCQLQLIFYNLAADLLVLTAHSTIASTRRGKCIGKRNSHEDCTDSHHTGIPELDQSIKKRSLTCWSDLRPVKNHELDLVLHHRVSSSACHLRESDRCWTGVSDGQGAERRTGIYSESRWPQKPRSGRLRKLPRKVNSQNPTNRHRRGLKSNARNHNIRPRPNRAFRSLPVRRGSLETFTGQLRDEPDRIANDKFTERLPAGLHPRVRALRVDMGHGRTNGPQRTFYLTTGRKEVNQRIP</sequence>
<evidence type="ECO:0000313" key="3">
    <source>
        <dbReference type="EMBL" id="RAK95975.1"/>
    </source>
</evidence>
<dbReference type="GeneID" id="37219452"/>
<dbReference type="VEuPathDB" id="FungiDB:BO80DRAFT_245233"/>
<keyword evidence="2" id="KW-0732">Signal</keyword>
<evidence type="ECO:0008006" key="5">
    <source>
        <dbReference type="Google" id="ProtNLM"/>
    </source>
</evidence>
<evidence type="ECO:0000256" key="1">
    <source>
        <dbReference type="SAM" id="MobiDB-lite"/>
    </source>
</evidence>
<organism evidence="3 4">
    <name type="scientific">Aspergillus ibericus CBS 121593</name>
    <dbReference type="NCBI Taxonomy" id="1448316"/>
    <lineage>
        <taxon>Eukaryota</taxon>
        <taxon>Fungi</taxon>
        <taxon>Dikarya</taxon>
        <taxon>Ascomycota</taxon>
        <taxon>Pezizomycotina</taxon>
        <taxon>Eurotiomycetes</taxon>
        <taxon>Eurotiomycetidae</taxon>
        <taxon>Eurotiales</taxon>
        <taxon>Aspergillaceae</taxon>
        <taxon>Aspergillus</taxon>
        <taxon>Aspergillus subgen. Circumdati</taxon>
    </lineage>
</organism>
<gene>
    <name evidence="3" type="ORF">BO80DRAFT_245233</name>
</gene>
<reference evidence="3 4" key="1">
    <citation type="submission" date="2018-02" db="EMBL/GenBank/DDBJ databases">
        <title>The genomes of Aspergillus section Nigri reveals drivers in fungal speciation.</title>
        <authorList>
            <consortium name="DOE Joint Genome Institute"/>
            <person name="Vesth T.C."/>
            <person name="Nybo J."/>
            <person name="Theobald S."/>
            <person name="Brandl J."/>
            <person name="Frisvad J.C."/>
            <person name="Nielsen K.F."/>
            <person name="Lyhne E.K."/>
            <person name="Kogle M.E."/>
            <person name="Kuo A."/>
            <person name="Riley R."/>
            <person name="Clum A."/>
            <person name="Nolan M."/>
            <person name="Lipzen A."/>
            <person name="Salamov A."/>
            <person name="Henrissat B."/>
            <person name="Wiebenga A."/>
            <person name="De vries R.P."/>
            <person name="Grigoriev I.V."/>
            <person name="Mortensen U.H."/>
            <person name="Andersen M.R."/>
            <person name="Baker S.E."/>
        </authorList>
    </citation>
    <scope>NUCLEOTIDE SEQUENCE [LARGE SCALE GENOMIC DNA]</scope>
    <source>
        <strain evidence="3 4">CBS 121593</strain>
    </source>
</reference>
<feature type="compositionally biased region" description="Basic residues" evidence="1">
    <location>
        <begin position="131"/>
        <end position="140"/>
    </location>
</feature>
<name>A0A395GKF8_9EURO</name>
<evidence type="ECO:0000256" key="2">
    <source>
        <dbReference type="SAM" id="SignalP"/>
    </source>
</evidence>
<evidence type="ECO:0000313" key="4">
    <source>
        <dbReference type="Proteomes" id="UP000249402"/>
    </source>
</evidence>
<dbReference type="AlphaFoldDB" id="A0A395GKF8"/>
<keyword evidence="4" id="KW-1185">Reference proteome</keyword>
<feature type="signal peptide" evidence="2">
    <location>
        <begin position="1"/>
        <end position="19"/>
    </location>
</feature>
<protein>
    <recommendedName>
        <fullName evidence="5">Secreted protein</fullName>
    </recommendedName>
</protein>
<dbReference type="RefSeq" id="XP_025570303.1">
    <property type="nucleotide sequence ID" value="XM_025714587.1"/>
</dbReference>
<feature type="chain" id="PRO_5017384428" description="Secreted protein" evidence="2">
    <location>
        <begin position="20"/>
        <end position="246"/>
    </location>
</feature>
<proteinExistence type="predicted"/>